<dbReference type="Pfam" id="PF03726">
    <property type="entry name" value="PNPase"/>
    <property type="match status" value="1"/>
</dbReference>
<dbReference type="Pfam" id="PF03725">
    <property type="entry name" value="RNase_PH_C"/>
    <property type="match status" value="1"/>
</dbReference>
<protein>
    <recommendedName>
        <fullName evidence="8">Polyribonucleotide nucleotidyltransferase</fullName>
        <ecNumber evidence="8">2.7.7.8</ecNumber>
    </recommendedName>
    <alternativeName>
        <fullName evidence="8">Polynucleotide phosphorylase</fullName>
        <shortName evidence="8">PNPase</shortName>
    </alternativeName>
</protein>
<dbReference type="STRING" id="556267.HWAG_00553"/>
<comment type="function">
    <text evidence="8">Involved in mRNA degradation. Catalyzes the phosphorolysis of single-stranded polyribonucleotides processively in the 3'- to 5'-direction.</text>
</comment>
<keyword evidence="4 8" id="KW-0548">Nucleotidyltransferase</keyword>
<dbReference type="NCBIfam" id="NF008805">
    <property type="entry name" value="PRK11824.1"/>
    <property type="match status" value="1"/>
</dbReference>
<feature type="binding site" evidence="8">
    <location>
        <position position="518"/>
    </location>
    <ligand>
        <name>Mg(2+)</name>
        <dbReference type="ChEBI" id="CHEBI:18420"/>
    </ligand>
</feature>
<keyword evidence="2 8" id="KW-0963">Cytoplasm</keyword>
<dbReference type="FunFam" id="3.30.230.70:FF:000026">
    <property type="entry name" value="Polyribonucleotide nucleotidyltransferase"/>
    <property type="match status" value="1"/>
</dbReference>
<proteinExistence type="inferred from homology"/>
<dbReference type="RefSeq" id="WP_101312895.1">
    <property type="nucleotide sequence ID" value="NZ_MBPJ01000045.1"/>
</dbReference>
<dbReference type="InterPro" id="IPR012340">
    <property type="entry name" value="NA-bd_OB-fold"/>
</dbReference>
<dbReference type="PROSITE" id="PS50084">
    <property type="entry name" value="KH_TYPE_1"/>
    <property type="match status" value="1"/>
</dbReference>
<dbReference type="OrthoDB" id="9804305at2"/>
<dbReference type="HAMAP" id="MF_01595">
    <property type="entry name" value="PNPase"/>
    <property type="match status" value="1"/>
</dbReference>
<dbReference type="InterPro" id="IPR027408">
    <property type="entry name" value="PNPase/RNase_PH_dom_sf"/>
</dbReference>
<dbReference type="FunFam" id="3.30.1370.10:FF:000001">
    <property type="entry name" value="Polyribonucleotide nucleotidyltransferase"/>
    <property type="match status" value="1"/>
</dbReference>
<organism evidence="10 11">
    <name type="scientific">Helicobacter winghamensis</name>
    <dbReference type="NCBI Taxonomy" id="157268"/>
    <lineage>
        <taxon>Bacteria</taxon>
        <taxon>Pseudomonadati</taxon>
        <taxon>Campylobacterota</taxon>
        <taxon>Epsilonproteobacteria</taxon>
        <taxon>Campylobacterales</taxon>
        <taxon>Helicobacteraceae</taxon>
        <taxon>Helicobacter</taxon>
    </lineage>
</organism>
<dbReference type="AlphaFoldDB" id="A0A2N3PLB3"/>
<dbReference type="GO" id="GO:0000175">
    <property type="term" value="F:3'-5'-RNA exonuclease activity"/>
    <property type="evidence" value="ECO:0007669"/>
    <property type="project" value="TreeGrafter"/>
</dbReference>
<keyword evidence="6 8" id="KW-0460">Magnesium</keyword>
<keyword evidence="3 8" id="KW-0808">Transferase</keyword>
<dbReference type="Gene3D" id="3.30.1370.10">
    <property type="entry name" value="K Homology domain, type 1"/>
    <property type="match status" value="1"/>
</dbReference>
<evidence type="ECO:0000256" key="2">
    <source>
        <dbReference type="ARBA" id="ARBA00022490"/>
    </source>
</evidence>
<evidence type="ECO:0000256" key="8">
    <source>
        <dbReference type="HAMAP-Rule" id="MF_01595"/>
    </source>
</evidence>
<dbReference type="SUPFAM" id="SSF54211">
    <property type="entry name" value="Ribosomal protein S5 domain 2-like"/>
    <property type="match status" value="2"/>
</dbReference>
<evidence type="ECO:0000313" key="11">
    <source>
        <dbReference type="Proteomes" id="UP000233350"/>
    </source>
</evidence>
<reference evidence="10 11" key="1">
    <citation type="submission" date="2016-07" db="EMBL/GenBank/DDBJ databases">
        <title>Detection of Helicobacter winghamensis from caecal content of red fox (Vulpes vulpes).</title>
        <authorList>
            <person name="Zanoni R.G."/>
            <person name="Florio D."/>
            <person name="Caffara M."/>
            <person name="Renzi M."/>
            <person name="Parisi A."/>
            <person name="Pasquali F."/>
            <person name="Manfreda G."/>
        </authorList>
    </citation>
    <scope>NUCLEOTIDE SEQUENCE [LARGE SCALE GENOMIC DNA]</scope>
    <source>
        <strain evidence="10 11">295_13</strain>
    </source>
</reference>
<dbReference type="InterPro" id="IPR004087">
    <property type="entry name" value="KH_dom"/>
</dbReference>
<sequence>MREINLSFLDKEEQYIFDYVAKQASGSVYYKSGNNVLLATLAVDCDCIVEEDFLPLTVQYIEKAYAAGKFPGGYIKREAKPGDFETLTARIVDRSLRPLFPKDYCYPTQITIMVLSADNDADLQLLALNAASAALYTSEIPLNFAVNGVRIGRIGNEFVVNPSLKEMEQSTLDLFVSGVNEDLLMIEMRTFGGVDIQTPSNPLSLVTTLMEDKKAEFSANELTEIELMQALEIAKTHIGKKSKLVEEHFKACIKEPLELTQARKNYICQSVQEFIKQGYLGGLREILAELSKTERHSRLKAFAKQIVQDYAKSNPQDIEFLEQRVNETLNLQKRAMLRAMILQEGIRADGRGLKEVRPISIETNILPKAHSSVLFTRGQTQALVVCTLGGEMDAQSYELLTDKGTSKERFMVHYNFPPFSVGEAIPIGATGRRELGHGNLAKRALECSVINGDQKTIRLVSEILESNGSSSMASVCGGSLALAAADIECTSLIAGVAMGLVCEGEKYAVLTDIMGLEDHDGDMDFKVAGSKSGITALQMDIKLGGLSTEILECALLQAKEARFHILEIMESAKEKIVLNTAALPSSQTFAIHPSKIVEVIGQAGKTIKEIIEKFEVAIDLNRDNGEVKVSGGNKEKVDAAKEYIIGITSASSDKPGIAELYKVGDVYEGRVKKVVDFGAFVELPHNYDGLLHISKITSSRGAQASDYLSEGDLLRVEVLSLNKNKVELGLQEKLSK</sequence>
<evidence type="ECO:0000256" key="5">
    <source>
        <dbReference type="ARBA" id="ARBA00022723"/>
    </source>
</evidence>
<dbReference type="InterPro" id="IPR036456">
    <property type="entry name" value="PNPase_PH_RNA-bd_sf"/>
</dbReference>
<accession>A0A2N3PLB3</accession>
<dbReference type="PROSITE" id="PS50126">
    <property type="entry name" value="S1"/>
    <property type="match status" value="1"/>
</dbReference>
<dbReference type="FunFam" id="3.30.230.70:FF:000029">
    <property type="entry name" value="Polyribonucleotide nucleotidyltransferase"/>
    <property type="match status" value="1"/>
</dbReference>
<keyword evidence="7 8" id="KW-0694">RNA-binding</keyword>
<dbReference type="InterPro" id="IPR004088">
    <property type="entry name" value="KH_dom_type_1"/>
</dbReference>
<evidence type="ECO:0000313" key="10">
    <source>
        <dbReference type="EMBL" id="PKT82585.1"/>
    </source>
</evidence>
<dbReference type="SMART" id="SM00322">
    <property type="entry name" value="KH"/>
    <property type="match status" value="1"/>
</dbReference>
<dbReference type="SMART" id="SM00316">
    <property type="entry name" value="S1"/>
    <property type="match status" value="1"/>
</dbReference>
<keyword evidence="11" id="KW-1185">Reference proteome</keyword>
<evidence type="ECO:0000256" key="6">
    <source>
        <dbReference type="ARBA" id="ARBA00022842"/>
    </source>
</evidence>
<comment type="similarity">
    <text evidence="1 8">Belongs to the polyribonucleotide nucleotidyltransferase family.</text>
</comment>
<dbReference type="InterPro" id="IPR015848">
    <property type="entry name" value="PNPase_PH_RNA-bd_bac/org-type"/>
</dbReference>
<dbReference type="Proteomes" id="UP000233350">
    <property type="component" value="Unassembled WGS sequence"/>
</dbReference>
<dbReference type="Pfam" id="PF01138">
    <property type="entry name" value="RNase_PH"/>
    <property type="match status" value="2"/>
</dbReference>
<dbReference type="PIRSF" id="PIRSF005499">
    <property type="entry name" value="PNPase"/>
    <property type="match status" value="1"/>
</dbReference>
<dbReference type="GO" id="GO:0003723">
    <property type="term" value="F:RNA binding"/>
    <property type="evidence" value="ECO:0007669"/>
    <property type="project" value="UniProtKB-UniRule"/>
</dbReference>
<dbReference type="GO" id="GO:0005829">
    <property type="term" value="C:cytosol"/>
    <property type="evidence" value="ECO:0007669"/>
    <property type="project" value="TreeGrafter"/>
</dbReference>
<dbReference type="InterPro" id="IPR015847">
    <property type="entry name" value="ExoRNase_PH_dom2"/>
</dbReference>
<dbReference type="Pfam" id="PF00013">
    <property type="entry name" value="KH_1"/>
    <property type="match status" value="1"/>
</dbReference>
<dbReference type="Gene3D" id="2.40.50.140">
    <property type="entry name" value="Nucleic acid-binding proteins"/>
    <property type="match status" value="1"/>
</dbReference>
<dbReference type="GO" id="GO:0004654">
    <property type="term" value="F:polyribonucleotide nucleotidyltransferase activity"/>
    <property type="evidence" value="ECO:0007669"/>
    <property type="project" value="UniProtKB-UniRule"/>
</dbReference>
<evidence type="ECO:0000259" key="9">
    <source>
        <dbReference type="PROSITE" id="PS50126"/>
    </source>
</evidence>
<dbReference type="Pfam" id="PF00575">
    <property type="entry name" value="S1"/>
    <property type="match status" value="1"/>
</dbReference>
<dbReference type="InterPro" id="IPR036612">
    <property type="entry name" value="KH_dom_type_1_sf"/>
</dbReference>
<comment type="cofactor">
    <cofactor evidence="8">
        <name>Mg(2+)</name>
        <dbReference type="ChEBI" id="CHEBI:18420"/>
    </cofactor>
</comment>
<dbReference type="GO" id="GO:0000287">
    <property type="term" value="F:magnesium ion binding"/>
    <property type="evidence" value="ECO:0007669"/>
    <property type="project" value="UniProtKB-UniRule"/>
</dbReference>
<dbReference type="InterPro" id="IPR020568">
    <property type="entry name" value="Ribosomal_Su5_D2-typ_SF"/>
</dbReference>
<evidence type="ECO:0000256" key="7">
    <source>
        <dbReference type="ARBA" id="ARBA00022884"/>
    </source>
</evidence>
<keyword evidence="5 8" id="KW-0479">Metal-binding</keyword>
<feature type="domain" description="S1 motif" evidence="9">
    <location>
        <begin position="664"/>
        <end position="733"/>
    </location>
</feature>
<dbReference type="InterPro" id="IPR001247">
    <property type="entry name" value="ExoRNase_PH_dom1"/>
</dbReference>
<dbReference type="Gene3D" id="3.30.230.70">
    <property type="entry name" value="GHMP Kinase, N-terminal domain"/>
    <property type="match status" value="2"/>
</dbReference>
<gene>
    <name evidence="8" type="primary">pnp</name>
    <name evidence="10" type="ORF">BCM31_07605</name>
</gene>
<dbReference type="EC" id="2.7.7.8" evidence="8"/>
<feature type="binding site" evidence="8">
    <location>
        <position position="524"/>
    </location>
    <ligand>
        <name>Mg(2+)</name>
        <dbReference type="ChEBI" id="CHEBI:18420"/>
    </ligand>
</feature>
<name>A0A2N3PLB3_9HELI</name>
<dbReference type="CDD" id="cd11364">
    <property type="entry name" value="RNase_PH_PNPase_2"/>
    <property type="match status" value="1"/>
</dbReference>
<dbReference type="GO" id="GO:0006396">
    <property type="term" value="P:RNA processing"/>
    <property type="evidence" value="ECO:0007669"/>
    <property type="project" value="InterPro"/>
</dbReference>
<comment type="subcellular location">
    <subcellularLocation>
        <location evidence="8">Cytoplasm</location>
    </subcellularLocation>
</comment>
<evidence type="ECO:0000256" key="4">
    <source>
        <dbReference type="ARBA" id="ARBA00022695"/>
    </source>
</evidence>
<comment type="caution">
    <text evidence="10">The sequence shown here is derived from an EMBL/GenBank/DDBJ whole genome shotgun (WGS) entry which is preliminary data.</text>
</comment>
<dbReference type="PANTHER" id="PTHR11252:SF0">
    <property type="entry name" value="POLYRIBONUCLEOTIDE NUCLEOTIDYLTRANSFERASE 1, MITOCHONDRIAL"/>
    <property type="match status" value="1"/>
</dbReference>
<dbReference type="PANTHER" id="PTHR11252">
    <property type="entry name" value="POLYRIBONUCLEOTIDE NUCLEOTIDYLTRANSFERASE"/>
    <property type="match status" value="1"/>
</dbReference>
<dbReference type="EMBL" id="MBPK01000002">
    <property type="protein sequence ID" value="PKT82585.1"/>
    <property type="molecule type" value="Genomic_DNA"/>
</dbReference>
<dbReference type="SUPFAM" id="SSF55666">
    <property type="entry name" value="Ribonuclease PH domain 2-like"/>
    <property type="match status" value="2"/>
</dbReference>
<evidence type="ECO:0000256" key="1">
    <source>
        <dbReference type="ARBA" id="ARBA00007404"/>
    </source>
</evidence>
<dbReference type="CDD" id="cd02393">
    <property type="entry name" value="KH-I_PNPase"/>
    <property type="match status" value="1"/>
</dbReference>
<dbReference type="GO" id="GO:0006402">
    <property type="term" value="P:mRNA catabolic process"/>
    <property type="evidence" value="ECO:0007669"/>
    <property type="project" value="UniProtKB-UniRule"/>
</dbReference>
<dbReference type="InterPro" id="IPR036345">
    <property type="entry name" value="ExoRNase_PH_dom2_sf"/>
</dbReference>
<dbReference type="SUPFAM" id="SSF46915">
    <property type="entry name" value="Polynucleotide phosphorylase/guanosine pentaphosphate synthase (PNPase/GPSI), domain 3"/>
    <property type="match status" value="1"/>
</dbReference>
<dbReference type="SUPFAM" id="SSF50249">
    <property type="entry name" value="Nucleic acid-binding proteins"/>
    <property type="match status" value="1"/>
</dbReference>
<evidence type="ECO:0000256" key="3">
    <source>
        <dbReference type="ARBA" id="ARBA00022679"/>
    </source>
</evidence>
<comment type="catalytic activity">
    <reaction evidence="8">
        <text>RNA(n+1) + phosphate = RNA(n) + a ribonucleoside 5'-diphosphate</text>
        <dbReference type="Rhea" id="RHEA:22096"/>
        <dbReference type="Rhea" id="RHEA-COMP:14527"/>
        <dbReference type="Rhea" id="RHEA-COMP:17342"/>
        <dbReference type="ChEBI" id="CHEBI:43474"/>
        <dbReference type="ChEBI" id="CHEBI:57930"/>
        <dbReference type="ChEBI" id="CHEBI:140395"/>
        <dbReference type="EC" id="2.7.7.8"/>
    </reaction>
</comment>
<dbReference type="InterPro" id="IPR003029">
    <property type="entry name" value="S1_domain"/>
</dbReference>
<dbReference type="SUPFAM" id="SSF54791">
    <property type="entry name" value="Eukaryotic type KH-domain (KH-domain type I)"/>
    <property type="match status" value="1"/>
</dbReference>
<dbReference type="InterPro" id="IPR012162">
    <property type="entry name" value="PNPase"/>
</dbReference>